<evidence type="ECO:0000256" key="2">
    <source>
        <dbReference type="ARBA" id="ARBA00006742"/>
    </source>
</evidence>
<keyword evidence="6" id="KW-0653">Protein transport</keyword>
<keyword evidence="7 10" id="KW-1133">Transmembrane helix</keyword>
<keyword evidence="3" id="KW-0813">Transport</keyword>
<sequence length="100" mass="11368">MNLVGLLPFVLMIALFYLFIFLPESKRKKKYSSMLNSLKVNDEIMTRGGIMGKIINIQDTYVVFETGPDRARIKLDKNGISNILNSSANDIKEAKEIKDK</sequence>
<dbReference type="PANTHER" id="PTHR33909">
    <property type="entry name" value="SEC TRANSLOCON ACCESSORY COMPLEX SUBUNIT YAJC"/>
    <property type="match status" value="1"/>
</dbReference>
<reference evidence="11 12" key="1">
    <citation type="submission" date="2021-01" db="EMBL/GenBank/DDBJ databases">
        <title>Genome public.</title>
        <authorList>
            <person name="Liu C."/>
            <person name="Sun Q."/>
        </authorList>
    </citation>
    <scope>NUCLEOTIDE SEQUENCE [LARGE SCALE GENOMIC DNA]</scope>
    <source>
        <strain evidence="11 12">YIM B02515</strain>
    </source>
</reference>
<evidence type="ECO:0000313" key="11">
    <source>
        <dbReference type="EMBL" id="MBL4935146.1"/>
    </source>
</evidence>
<evidence type="ECO:0000313" key="12">
    <source>
        <dbReference type="Proteomes" id="UP000632377"/>
    </source>
</evidence>
<evidence type="ECO:0000256" key="1">
    <source>
        <dbReference type="ARBA" id="ARBA00004162"/>
    </source>
</evidence>
<comment type="similarity">
    <text evidence="2">Belongs to the YajC family.</text>
</comment>
<gene>
    <name evidence="11" type="primary">yajC</name>
    <name evidence="11" type="ORF">JK636_05175</name>
</gene>
<dbReference type="NCBIfam" id="TIGR00739">
    <property type="entry name" value="yajC"/>
    <property type="match status" value="1"/>
</dbReference>
<comment type="subcellular location">
    <subcellularLocation>
        <location evidence="1">Cell membrane</location>
        <topology evidence="1">Single-pass membrane protein</topology>
    </subcellularLocation>
</comment>
<feature type="transmembrane region" description="Helical" evidence="10">
    <location>
        <begin position="6"/>
        <end position="23"/>
    </location>
</feature>
<dbReference type="RefSeq" id="WP_202747757.1">
    <property type="nucleotide sequence ID" value="NZ_JAESWC010000002.1"/>
</dbReference>
<comment type="caution">
    <text evidence="11">The sequence shown here is derived from an EMBL/GenBank/DDBJ whole genome shotgun (WGS) entry which is preliminary data.</text>
</comment>
<protein>
    <submittedName>
        <fullName evidence="11">Preprotein translocase subunit YajC</fullName>
    </submittedName>
</protein>
<dbReference type="PANTHER" id="PTHR33909:SF1">
    <property type="entry name" value="SEC TRANSLOCON ACCESSORY COMPLEX SUBUNIT YAJC"/>
    <property type="match status" value="1"/>
</dbReference>
<evidence type="ECO:0000256" key="6">
    <source>
        <dbReference type="ARBA" id="ARBA00022927"/>
    </source>
</evidence>
<keyword evidence="9 10" id="KW-0472">Membrane</keyword>
<name>A0ABS1T726_9CLOT</name>
<dbReference type="PRINTS" id="PR01853">
    <property type="entry name" value="YAJCTRNLCASE"/>
</dbReference>
<dbReference type="EMBL" id="JAESWC010000002">
    <property type="protein sequence ID" value="MBL4935146.1"/>
    <property type="molecule type" value="Genomic_DNA"/>
</dbReference>
<keyword evidence="4" id="KW-1003">Cell membrane</keyword>
<dbReference type="InterPro" id="IPR003849">
    <property type="entry name" value="Preprotein_translocase_YajC"/>
</dbReference>
<keyword evidence="5 10" id="KW-0812">Transmembrane</keyword>
<accession>A0ABS1T726</accession>
<proteinExistence type="inferred from homology"/>
<keyword evidence="8" id="KW-0811">Translocation</keyword>
<evidence type="ECO:0000256" key="4">
    <source>
        <dbReference type="ARBA" id="ARBA00022475"/>
    </source>
</evidence>
<evidence type="ECO:0000256" key="10">
    <source>
        <dbReference type="SAM" id="Phobius"/>
    </source>
</evidence>
<evidence type="ECO:0000256" key="7">
    <source>
        <dbReference type="ARBA" id="ARBA00022989"/>
    </source>
</evidence>
<evidence type="ECO:0000256" key="3">
    <source>
        <dbReference type="ARBA" id="ARBA00022448"/>
    </source>
</evidence>
<dbReference type="SMART" id="SM01323">
    <property type="entry name" value="YajC"/>
    <property type="match status" value="1"/>
</dbReference>
<evidence type="ECO:0000256" key="5">
    <source>
        <dbReference type="ARBA" id="ARBA00022692"/>
    </source>
</evidence>
<evidence type="ECO:0000256" key="8">
    <source>
        <dbReference type="ARBA" id="ARBA00023010"/>
    </source>
</evidence>
<keyword evidence="12" id="KW-1185">Reference proteome</keyword>
<dbReference type="Proteomes" id="UP000632377">
    <property type="component" value="Unassembled WGS sequence"/>
</dbReference>
<dbReference type="Pfam" id="PF02699">
    <property type="entry name" value="YajC"/>
    <property type="match status" value="1"/>
</dbReference>
<evidence type="ECO:0000256" key="9">
    <source>
        <dbReference type="ARBA" id="ARBA00023136"/>
    </source>
</evidence>
<organism evidence="11 12">
    <name type="scientific">Clostridium rhizosphaerae</name>
    <dbReference type="NCBI Taxonomy" id="2803861"/>
    <lineage>
        <taxon>Bacteria</taxon>
        <taxon>Bacillati</taxon>
        <taxon>Bacillota</taxon>
        <taxon>Clostridia</taxon>
        <taxon>Eubacteriales</taxon>
        <taxon>Clostridiaceae</taxon>
        <taxon>Clostridium</taxon>
    </lineage>
</organism>